<keyword evidence="2" id="KW-0677">Repeat</keyword>
<evidence type="ECO:0000256" key="3">
    <source>
        <dbReference type="PROSITE-ProRule" id="PRU00221"/>
    </source>
</evidence>
<dbReference type="InterPro" id="IPR037379">
    <property type="entry name" value="WDR74/Nsa1"/>
</dbReference>
<feature type="compositionally biased region" description="Polar residues" evidence="4">
    <location>
        <begin position="40"/>
        <end position="52"/>
    </location>
</feature>
<keyword evidence="1 3" id="KW-0853">WD repeat</keyword>
<dbReference type="Pfam" id="PF00400">
    <property type="entry name" value="WD40"/>
    <property type="match status" value="1"/>
</dbReference>
<organism evidence="5 6">
    <name type="scientific">Oldenlandia corymbosa var. corymbosa</name>
    <dbReference type="NCBI Taxonomy" id="529605"/>
    <lineage>
        <taxon>Eukaryota</taxon>
        <taxon>Viridiplantae</taxon>
        <taxon>Streptophyta</taxon>
        <taxon>Embryophyta</taxon>
        <taxon>Tracheophyta</taxon>
        <taxon>Spermatophyta</taxon>
        <taxon>Magnoliopsida</taxon>
        <taxon>eudicotyledons</taxon>
        <taxon>Gunneridae</taxon>
        <taxon>Pentapetalae</taxon>
        <taxon>asterids</taxon>
        <taxon>lamiids</taxon>
        <taxon>Gentianales</taxon>
        <taxon>Rubiaceae</taxon>
        <taxon>Rubioideae</taxon>
        <taxon>Spermacoceae</taxon>
        <taxon>Hedyotis-Oldenlandia complex</taxon>
        <taxon>Oldenlandia</taxon>
    </lineage>
</organism>
<dbReference type="GO" id="GO:0042273">
    <property type="term" value="P:ribosomal large subunit biogenesis"/>
    <property type="evidence" value="ECO:0007669"/>
    <property type="project" value="InterPro"/>
</dbReference>
<feature type="region of interest" description="Disordered" evidence="4">
    <location>
        <begin position="30"/>
        <end position="54"/>
    </location>
</feature>
<evidence type="ECO:0000256" key="4">
    <source>
        <dbReference type="SAM" id="MobiDB-lite"/>
    </source>
</evidence>
<dbReference type="EMBL" id="OX459118">
    <property type="protein sequence ID" value="CAI9090267.1"/>
    <property type="molecule type" value="Genomic_DNA"/>
</dbReference>
<protein>
    <submittedName>
        <fullName evidence="5">OLC1v1025007C4</fullName>
    </submittedName>
</protein>
<gene>
    <name evidence="5" type="ORF">OLC1_LOCUS2458</name>
</gene>
<dbReference type="InterPro" id="IPR019775">
    <property type="entry name" value="WD40_repeat_CS"/>
</dbReference>
<dbReference type="PANTHER" id="PTHR16038:SF4">
    <property type="entry name" value="WD REPEAT-CONTAINING PROTEIN 74"/>
    <property type="match status" value="1"/>
</dbReference>
<feature type="compositionally biased region" description="Basic residues" evidence="4">
    <location>
        <begin position="430"/>
        <end position="447"/>
    </location>
</feature>
<evidence type="ECO:0000256" key="2">
    <source>
        <dbReference type="ARBA" id="ARBA00022737"/>
    </source>
</evidence>
<dbReference type="PANTHER" id="PTHR16038">
    <property type="entry name" value="NOP SEVEN ASSOCIATED PROTEIN 1"/>
    <property type="match status" value="1"/>
</dbReference>
<dbReference type="InterPro" id="IPR015943">
    <property type="entry name" value="WD40/YVTN_repeat-like_dom_sf"/>
</dbReference>
<dbReference type="Proteomes" id="UP001161247">
    <property type="component" value="Chromosome 1"/>
</dbReference>
<accession>A0AAV1C614</accession>
<name>A0AAV1C614_OLDCO</name>
<feature type="compositionally biased region" description="Basic residues" evidence="4">
    <location>
        <begin position="476"/>
        <end position="494"/>
    </location>
</feature>
<dbReference type="CDD" id="cd22857">
    <property type="entry name" value="WDR74"/>
    <property type="match status" value="1"/>
</dbReference>
<keyword evidence="6" id="KW-1185">Reference proteome</keyword>
<reference evidence="5" key="1">
    <citation type="submission" date="2023-03" db="EMBL/GenBank/DDBJ databases">
        <authorList>
            <person name="Julca I."/>
        </authorList>
    </citation>
    <scope>NUCLEOTIDE SEQUENCE</scope>
</reference>
<dbReference type="InterPro" id="IPR001680">
    <property type="entry name" value="WD40_rpt"/>
</dbReference>
<dbReference type="SMART" id="SM00320">
    <property type="entry name" value="WD40"/>
    <property type="match status" value="3"/>
</dbReference>
<sequence length="494" mass="53976">MSKGRRKASNAAVFTASAAVNRAVSKFSGYNSRQEGRAQKLQSTMPRTTTLDTPGCPPLRALAFDSLGLIKVVECKGEEKGAAKMVEKWGQPDASSAVVAASILDREFNPLLAVARKNGSVDILTPVNGAIQASISNLSQTQDSPQDNAIVGLHLFKKPWSESSLRSYTFLTSTIKGCASIRSFELPESRAEIVSDVTQTTWSTSGSGETLFLKVDGSECYSLFGGKGVEVNVWDLLTSTKIWTAKSPAKNNLGIFTPTWFTSASFLSKDDHRKFVSGTHNHQVRLYDTSAQRRPVMSFDFRDTPIKAVSGDLDGQTIYVGNGSGDLASFDIRTGKLLGSFVGKCAGSIRSIVRHPELPVLASCGLDSYLRFWDINSRQLLSAVFLKQPLTDVVFDSYFGNKEVAPALDLQPQLECLSEISDGEEDMAPRKRKKTSKKHKESKKLKLSKTGMHGSGDVSEILDSSEENTLQDTRKKASKAHKRSDKLKSKRTKQ</sequence>
<feature type="region of interest" description="Disordered" evidence="4">
    <location>
        <begin position="421"/>
        <end position="494"/>
    </location>
</feature>
<dbReference type="SUPFAM" id="SSF50978">
    <property type="entry name" value="WD40 repeat-like"/>
    <property type="match status" value="1"/>
</dbReference>
<dbReference type="AlphaFoldDB" id="A0AAV1C614"/>
<dbReference type="GO" id="GO:0005730">
    <property type="term" value="C:nucleolus"/>
    <property type="evidence" value="ECO:0007669"/>
    <property type="project" value="InterPro"/>
</dbReference>
<feature type="repeat" description="WD" evidence="3">
    <location>
        <begin position="349"/>
        <end position="383"/>
    </location>
</feature>
<dbReference type="PROSITE" id="PS50082">
    <property type="entry name" value="WD_REPEATS_2"/>
    <property type="match status" value="1"/>
</dbReference>
<dbReference type="InterPro" id="IPR036322">
    <property type="entry name" value="WD40_repeat_dom_sf"/>
</dbReference>
<evidence type="ECO:0000313" key="6">
    <source>
        <dbReference type="Proteomes" id="UP001161247"/>
    </source>
</evidence>
<dbReference type="PROSITE" id="PS00678">
    <property type="entry name" value="WD_REPEATS_1"/>
    <property type="match status" value="1"/>
</dbReference>
<evidence type="ECO:0000256" key="1">
    <source>
        <dbReference type="ARBA" id="ARBA00022574"/>
    </source>
</evidence>
<proteinExistence type="predicted"/>
<evidence type="ECO:0000313" key="5">
    <source>
        <dbReference type="EMBL" id="CAI9090267.1"/>
    </source>
</evidence>
<dbReference type="Gene3D" id="2.130.10.10">
    <property type="entry name" value="YVTN repeat-like/Quinoprotein amine dehydrogenase"/>
    <property type="match status" value="1"/>
</dbReference>
<dbReference type="GO" id="GO:0030687">
    <property type="term" value="C:preribosome, large subunit precursor"/>
    <property type="evidence" value="ECO:0007669"/>
    <property type="project" value="TreeGrafter"/>
</dbReference>